<sequence>MIIPVPLRDDQPRYSTPYVNAFLIALNVLIFLFELSLGRSDLKVLFDHFALVPQNITALLTGTWHHSIQQAVFPLFSAMFLHEGWAHVLSNMLFLYIFGDNVEDYLGHFNYLSFYLISGVLADAAQIAVYPHSHIGMVGASGAIAGVLGAYFVVFPRARVLTWFFFVFFFYVPAWLILGYWFVLQFLEGADALAVARLHRDIGGVAVWAHVGGFIAGIVMIKLFPERRRRYPYAYR</sequence>
<dbReference type="GO" id="GO:0016020">
    <property type="term" value="C:membrane"/>
    <property type="evidence" value="ECO:0007669"/>
    <property type="project" value="UniProtKB-SubCell"/>
</dbReference>
<gene>
    <name evidence="7" type="ORF">SBA1_360022</name>
</gene>
<keyword evidence="2 5" id="KW-0812">Transmembrane</keyword>
<evidence type="ECO:0000256" key="1">
    <source>
        <dbReference type="ARBA" id="ARBA00004141"/>
    </source>
</evidence>
<reference evidence="8" key="1">
    <citation type="submission" date="2018-02" db="EMBL/GenBank/DDBJ databases">
        <authorList>
            <person name="Hausmann B."/>
        </authorList>
    </citation>
    <scope>NUCLEOTIDE SEQUENCE [LARGE SCALE GENOMIC DNA]</scope>
    <source>
        <strain evidence="8">Peat soil MAG SbA1</strain>
    </source>
</reference>
<feature type="domain" description="Peptidase S54 rhomboid" evidence="6">
    <location>
        <begin position="72"/>
        <end position="223"/>
    </location>
</feature>
<feature type="transmembrane region" description="Helical" evidence="5">
    <location>
        <begin position="18"/>
        <end position="37"/>
    </location>
</feature>
<evidence type="ECO:0000313" key="7">
    <source>
        <dbReference type="EMBL" id="SPF41426.1"/>
    </source>
</evidence>
<dbReference type="PANTHER" id="PTHR43731">
    <property type="entry name" value="RHOMBOID PROTEASE"/>
    <property type="match status" value="1"/>
</dbReference>
<dbReference type="EMBL" id="OMOD01000129">
    <property type="protein sequence ID" value="SPF41426.1"/>
    <property type="molecule type" value="Genomic_DNA"/>
</dbReference>
<dbReference type="SUPFAM" id="SSF144091">
    <property type="entry name" value="Rhomboid-like"/>
    <property type="match status" value="1"/>
</dbReference>
<feature type="transmembrane region" description="Helical" evidence="5">
    <location>
        <begin position="44"/>
        <end position="65"/>
    </location>
</feature>
<name>A0A2U3KP33_9BACT</name>
<proteinExistence type="predicted"/>
<keyword evidence="4 5" id="KW-0472">Membrane</keyword>
<feature type="transmembrane region" description="Helical" evidence="5">
    <location>
        <begin position="109"/>
        <end position="129"/>
    </location>
</feature>
<dbReference type="InterPro" id="IPR022764">
    <property type="entry name" value="Peptidase_S54_rhomboid_dom"/>
</dbReference>
<evidence type="ECO:0000256" key="2">
    <source>
        <dbReference type="ARBA" id="ARBA00022692"/>
    </source>
</evidence>
<keyword evidence="3 5" id="KW-1133">Transmembrane helix</keyword>
<dbReference type="GO" id="GO:0004252">
    <property type="term" value="F:serine-type endopeptidase activity"/>
    <property type="evidence" value="ECO:0007669"/>
    <property type="project" value="InterPro"/>
</dbReference>
<feature type="transmembrane region" description="Helical" evidence="5">
    <location>
        <begin position="135"/>
        <end position="154"/>
    </location>
</feature>
<feature type="transmembrane region" description="Helical" evidence="5">
    <location>
        <begin position="161"/>
        <end position="182"/>
    </location>
</feature>
<dbReference type="Pfam" id="PF01694">
    <property type="entry name" value="Rhomboid"/>
    <property type="match status" value="1"/>
</dbReference>
<dbReference type="Proteomes" id="UP000238701">
    <property type="component" value="Unassembled WGS sequence"/>
</dbReference>
<dbReference type="OrthoDB" id="9813074at2"/>
<feature type="transmembrane region" description="Helical" evidence="5">
    <location>
        <begin position="71"/>
        <end position="97"/>
    </location>
</feature>
<evidence type="ECO:0000256" key="3">
    <source>
        <dbReference type="ARBA" id="ARBA00022989"/>
    </source>
</evidence>
<dbReference type="PANTHER" id="PTHR43731:SF26">
    <property type="entry name" value="RHOMBOID-LIKE PROTEIN 10, CHLOROPLASTIC"/>
    <property type="match status" value="1"/>
</dbReference>
<dbReference type="FunFam" id="1.20.1540.10:FF:000027">
    <property type="entry name" value="Rhomboid family intramembrane serine protease"/>
    <property type="match status" value="1"/>
</dbReference>
<dbReference type="AlphaFoldDB" id="A0A2U3KP33"/>
<dbReference type="InterPro" id="IPR035952">
    <property type="entry name" value="Rhomboid-like_sf"/>
</dbReference>
<evidence type="ECO:0000259" key="6">
    <source>
        <dbReference type="Pfam" id="PF01694"/>
    </source>
</evidence>
<feature type="transmembrane region" description="Helical" evidence="5">
    <location>
        <begin position="202"/>
        <end position="224"/>
    </location>
</feature>
<evidence type="ECO:0000256" key="4">
    <source>
        <dbReference type="ARBA" id="ARBA00023136"/>
    </source>
</evidence>
<dbReference type="InterPro" id="IPR050925">
    <property type="entry name" value="Rhomboid_protease_S54"/>
</dbReference>
<protein>
    <submittedName>
        <fullName evidence="7">Rhomboid-like protein</fullName>
    </submittedName>
</protein>
<evidence type="ECO:0000256" key="5">
    <source>
        <dbReference type="SAM" id="Phobius"/>
    </source>
</evidence>
<dbReference type="Gene3D" id="1.20.1540.10">
    <property type="entry name" value="Rhomboid-like"/>
    <property type="match status" value="1"/>
</dbReference>
<comment type="subcellular location">
    <subcellularLocation>
        <location evidence="1">Membrane</location>
        <topology evidence="1">Multi-pass membrane protein</topology>
    </subcellularLocation>
</comment>
<accession>A0A2U3KP33</accession>
<evidence type="ECO:0000313" key="8">
    <source>
        <dbReference type="Proteomes" id="UP000238701"/>
    </source>
</evidence>
<organism evidence="7 8">
    <name type="scientific">Candidatus Sulfotelmatobacter kueseliae</name>
    <dbReference type="NCBI Taxonomy" id="2042962"/>
    <lineage>
        <taxon>Bacteria</taxon>
        <taxon>Pseudomonadati</taxon>
        <taxon>Acidobacteriota</taxon>
        <taxon>Terriglobia</taxon>
        <taxon>Terriglobales</taxon>
        <taxon>Candidatus Korobacteraceae</taxon>
        <taxon>Candidatus Sulfotelmatobacter</taxon>
    </lineage>
</organism>